<dbReference type="Proteomes" id="UP000276215">
    <property type="component" value="Unassembled WGS sequence"/>
</dbReference>
<dbReference type="InterPro" id="IPR054471">
    <property type="entry name" value="GPIID_WHD"/>
</dbReference>
<evidence type="ECO:0000313" key="3">
    <source>
        <dbReference type="Proteomes" id="UP000276215"/>
    </source>
</evidence>
<dbReference type="Pfam" id="PF22939">
    <property type="entry name" value="WHD_GPIID"/>
    <property type="match status" value="1"/>
</dbReference>
<name>A0A3N4IRU1_9PEZI</name>
<evidence type="ECO:0000313" key="2">
    <source>
        <dbReference type="EMBL" id="RPA88445.1"/>
    </source>
</evidence>
<sequence>PPQADELCHALAVQIGSTDFDVGNIPSMSTLVNCCQGLITVDKEASTVRLIHFTLQEYLSAHP</sequence>
<dbReference type="EMBL" id="ML121006">
    <property type="protein sequence ID" value="RPA88445.1"/>
    <property type="molecule type" value="Genomic_DNA"/>
</dbReference>
<gene>
    <name evidence="2" type="ORF">L873DRAFT_1584699</name>
</gene>
<accession>A0A3N4IRU1</accession>
<keyword evidence="3" id="KW-1185">Reference proteome</keyword>
<evidence type="ECO:0000259" key="1">
    <source>
        <dbReference type="Pfam" id="PF22939"/>
    </source>
</evidence>
<organism evidence="2 3">
    <name type="scientific">Choiromyces venosus 120613-1</name>
    <dbReference type="NCBI Taxonomy" id="1336337"/>
    <lineage>
        <taxon>Eukaryota</taxon>
        <taxon>Fungi</taxon>
        <taxon>Dikarya</taxon>
        <taxon>Ascomycota</taxon>
        <taxon>Pezizomycotina</taxon>
        <taxon>Pezizomycetes</taxon>
        <taxon>Pezizales</taxon>
        <taxon>Tuberaceae</taxon>
        <taxon>Choiromyces</taxon>
    </lineage>
</organism>
<feature type="non-terminal residue" evidence="2">
    <location>
        <position position="1"/>
    </location>
</feature>
<feature type="domain" description="GPI inositol-deacylase winged helix" evidence="1">
    <location>
        <begin position="4"/>
        <end position="60"/>
    </location>
</feature>
<dbReference type="AlphaFoldDB" id="A0A3N4IRU1"/>
<dbReference type="OrthoDB" id="195446at2759"/>
<protein>
    <recommendedName>
        <fullName evidence="1">GPI inositol-deacylase winged helix domain-containing protein</fullName>
    </recommendedName>
</protein>
<reference evidence="2 3" key="1">
    <citation type="journal article" date="2018" name="Nat. Ecol. Evol.">
        <title>Pezizomycetes genomes reveal the molecular basis of ectomycorrhizal truffle lifestyle.</title>
        <authorList>
            <person name="Murat C."/>
            <person name="Payen T."/>
            <person name="Noel B."/>
            <person name="Kuo A."/>
            <person name="Morin E."/>
            <person name="Chen J."/>
            <person name="Kohler A."/>
            <person name="Krizsan K."/>
            <person name="Balestrini R."/>
            <person name="Da Silva C."/>
            <person name="Montanini B."/>
            <person name="Hainaut M."/>
            <person name="Levati E."/>
            <person name="Barry K.W."/>
            <person name="Belfiori B."/>
            <person name="Cichocki N."/>
            <person name="Clum A."/>
            <person name="Dockter R.B."/>
            <person name="Fauchery L."/>
            <person name="Guy J."/>
            <person name="Iotti M."/>
            <person name="Le Tacon F."/>
            <person name="Lindquist E.A."/>
            <person name="Lipzen A."/>
            <person name="Malagnac F."/>
            <person name="Mello A."/>
            <person name="Molinier V."/>
            <person name="Miyauchi S."/>
            <person name="Poulain J."/>
            <person name="Riccioni C."/>
            <person name="Rubini A."/>
            <person name="Sitrit Y."/>
            <person name="Splivallo R."/>
            <person name="Traeger S."/>
            <person name="Wang M."/>
            <person name="Zifcakova L."/>
            <person name="Wipf D."/>
            <person name="Zambonelli A."/>
            <person name="Paolocci F."/>
            <person name="Nowrousian M."/>
            <person name="Ottonello S."/>
            <person name="Baldrian P."/>
            <person name="Spatafora J.W."/>
            <person name="Henrissat B."/>
            <person name="Nagy L.G."/>
            <person name="Aury J.M."/>
            <person name="Wincker P."/>
            <person name="Grigoriev I.V."/>
            <person name="Bonfante P."/>
            <person name="Martin F.M."/>
        </authorList>
    </citation>
    <scope>NUCLEOTIDE SEQUENCE [LARGE SCALE GENOMIC DNA]</scope>
    <source>
        <strain evidence="2 3">120613-1</strain>
    </source>
</reference>
<proteinExistence type="predicted"/>
<feature type="non-terminal residue" evidence="2">
    <location>
        <position position="63"/>
    </location>
</feature>